<feature type="region of interest" description="Disordered" evidence="1">
    <location>
        <begin position="127"/>
        <end position="224"/>
    </location>
</feature>
<proteinExistence type="predicted"/>
<reference evidence="3 4" key="1">
    <citation type="submission" date="2021-12" db="EMBL/GenBank/DDBJ databases">
        <title>High titer production of polyol ester of fatty acids by Rhodotorula paludigena BS15 towards product separation-free biomass refinery.</title>
        <authorList>
            <person name="Mano J."/>
            <person name="Ono H."/>
            <person name="Tanaka T."/>
            <person name="Naito K."/>
            <person name="Sushida H."/>
            <person name="Ike M."/>
            <person name="Tokuyasu K."/>
            <person name="Kitaoka M."/>
        </authorList>
    </citation>
    <scope>NUCLEOTIDE SEQUENCE [LARGE SCALE GENOMIC DNA]</scope>
    <source>
        <strain evidence="3 4">BS15</strain>
    </source>
</reference>
<dbReference type="Proteomes" id="UP001342314">
    <property type="component" value="Unassembled WGS sequence"/>
</dbReference>
<comment type="caution">
    <text evidence="3">The sequence shown here is derived from an EMBL/GenBank/DDBJ whole genome shotgun (WGS) entry which is preliminary data.</text>
</comment>
<keyword evidence="2" id="KW-0472">Membrane</keyword>
<gene>
    <name evidence="3" type="ORF">Rhopal_004626-T1</name>
</gene>
<sequence>MSDLDLNRLVQAQVILTSVAALSNVPAWNVPLAIAGLVVVPGLSEGAGAESVRQWVLALGGSVLLDFIWFVGTSTHGLARVLIIVNWLLKIVTVLSALTQLRARGEGSFGFQASGFSIPGGLADRIPNSFPPFGQRQQGSEEVWSAPPPTQQHSSSGIGGYQPRFSLDEEASAGSSTPPVQQQQPVAPASSGKKSAGGGGGGKKGGEAGVLPTAAEGGGYHTLE</sequence>
<organism evidence="3 4">
    <name type="scientific">Rhodotorula paludigena</name>
    <dbReference type="NCBI Taxonomy" id="86838"/>
    <lineage>
        <taxon>Eukaryota</taxon>
        <taxon>Fungi</taxon>
        <taxon>Dikarya</taxon>
        <taxon>Basidiomycota</taxon>
        <taxon>Pucciniomycotina</taxon>
        <taxon>Microbotryomycetes</taxon>
        <taxon>Sporidiobolales</taxon>
        <taxon>Sporidiobolaceae</taxon>
        <taxon>Rhodotorula</taxon>
    </lineage>
</organism>
<feature type="transmembrane region" description="Helical" evidence="2">
    <location>
        <begin position="78"/>
        <end position="98"/>
    </location>
</feature>
<keyword evidence="2" id="KW-0812">Transmembrane</keyword>
<dbReference type="EMBL" id="BQKY01000009">
    <property type="protein sequence ID" value="GJN91603.1"/>
    <property type="molecule type" value="Genomic_DNA"/>
</dbReference>
<evidence type="ECO:0000313" key="4">
    <source>
        <dbReference type="Proteomes" id="UP001342314"/>
    </source>
</evidence>
<evidence type="ECO:0000256" key="1">
    <source>
        <dbReference type="SAM" id="MobiDB-lite"/>
    </source>
</evidence>
<evidence type="ECO:0000256" key="2">
    <source>
        <dbReference type="SAM" id="Phobius"/>
    </source>
</evidence>
<name>A0AAV5GN33_9BASI</name>
<dbReference type="AlphaFoldDB" id="A0AAV5GN33"/>
<keyword evidence="4" id="KW-1185">Reference proteome</keyword>
<evidence type="ECO:0000313" key="3">
    <source>
        <dbReference type="EMBL" id="GJN91603.1"/>
    </source>
</evidence>
<feature type="transmembrane region" description="Helical" evidence="2">
    <location>
        <begin position="25"/>
        <end position="43"/>
    </location>
</feature>
<feature type="compositionally biased region" description="Low complexity" evidence="1">
    <location>
        <begin position="175"/>
        <end position="194"/>
    </location>
</feature>
<keyword evidence="2" id="KW-1133">Transmembrane helix</keyword>
<feature type="transmembrane region" description="Helical" evidence="2">
    <location>
        <begin position="55"/>
        <end position="72"/>
    </location>
</feature>
<accession>A0AAV5GN33</accession>
<protein>
    <submittedName>
        <fullName evidence="3">Uncharacterized protein</fullName>
    </submittedName>
</protein>